<comment type="caution">
    <text evidence="1">The sequence shown here is derived from an EMBL/GenBank/DDBJ whole genome shotgun (WGS) entry which is preliminary data.</text>
</comment>
<protein>
    <submittedName>
        <fullName evidence="1">Uncharacterized protein</fullName>
    </submittedName>
</protein>
<accession>A0A2V4VMY2</accession>
<evidence type="ECO:0000313" key="1">
    <source>
        <dbReference type="EMBL" id="PYE40255.1"/>
    </source>
</evidence>
<gene>
    <name evidence="1" type="ORF">DFP82_102217</name>
</gene>
<proteinExistence type="predicted"/>
<name>A0A2V4VMY2_9GAMM</name>
<organism evidence="1 2">
    <name type="scientific">Psychrobacter fozii</name>
    <dbReference type="NCBI Taxonomy" id="198480"/>
    <lineage>
        <taxon>Bacteria</taxon>
        <taxon>Pseudomonadati</taxon>
        <taxon>Pseudomonadota</taxon>
        <taxon>Gammaproteobacteria</taxon>
        <taxon>Moraxellales</taxon>
        <taxon>Moraxellaceae</taxon>
        <taxon>Psychrobacter</taxon>
    </lineage>
</organism>
<dbReference type="Proteomes" id="UP000247746">
    <property type="component" value="Unassembled WGS sequence"/>
</dbReference>
<keyword evidence="2" id="KW-1185">Reference proteome</keyword>
<dbReference type="RefSeq" id="WP_110922431.1">
    <property type="nucleotide sequence ID" value="NZ_QJSU01000002.1"/>
</dbReference>
<reference evidence="1 2" key="1">
    <citation type="submission" date="2018-06" db="EMBL/GenBank/DDBJ databases">
        <title>Genomic Encyclopedia of Type Strains, Phase III (KMG-III): the genomes of soil and plant-associated and newly described type strains.</title>
        <authorList>
            <person name="Whitman W."/>
        </authorList>
    </citation>
    <scope>NUCLEOTIDE SEQUENCE [LARGE SCALE GENOMIC DNA]</scope>
    <source>
        <strain evidence="1 2">CECT 5889</strain>
    </source>
</reference>
<dbReference type="AlphaFoldDB" id="A0A2V4VMY2"/>
<evidence type="ECO:0000313" key="2">
    <source>
        <dbReference type="Proteomes" id="UP000247746"/>
    </source>
</evidence>
<sequence>MYIRHFQLFSTIILLSLSVQIRAQPIEPVFDSKFDAYRSIYLDSPDFTNLAPCVEYKRSRYAKEKIKVINTGVQRDKFIDVMDKDLFLERFEKSPLYTQLTHRNHFDRRIELGKINGDLHLLDIGGNNKLNSISYHFNSVHARKQYGHELIALDRFGMLETLNLVLDDREKSEEILNELYSDYSEKVKNDIKLKDTDIYFSYVRFNGLLFELWGRNTTHELEHCRFDMLSNLTIH</sequence>
<dbReference type="EMBL" id="QJSU01000002">
    <property type="protein sequence ID" value="PYE40255.1"/>
    <property type="molecule type" value="Genomic_DNA"/>
</dbReference>